<evidence type="ECO:0000313" key="2">
    <source>
        <dbReference type="Proteomes" id="UP001285354"/>
    </source>
</evidence>
<reference evidence="1" key="1">
    <citation type="submission" date="2023-06" db="EMBL/GenBank/DDBJ databases">
        <title>Draft genome of Marssonina rosae.</title>
        <authorList>
            <person name="Cheng Q."/>
        </authorList>
    </citation>
    <scope>NUCLEOTIDE SEQUENCE</scope>
    <source>
        <strain evidence="1">R4</strain>
    </source>
</reference>
<dbReference type="AlphaFoldDB" id="A0AAD9T2E8"/>
<dbReference type="Proteomes" id="UP001285354">
    <property type="component" value="Unassembled WGS sequence"/>
</dbReference>
<accession>A0AAD9T2E8</accession>
<organism evidence="1 2">
    <name type="scientific">Diplocarpon rosae</name>
    <dbReference type="NCBI Taxonomy" id="946125"/>
    <lineage>
        <taxon>Eukaryota</taxon>
        <taxon>Fungi</taxon>
        <taxon>Dikarya</taxon>
        <taxon>Ascomycota</taxon>
        <taxon>Pezizomycotina</taxon>
        <taxon>Leotiomycetes</taxon>
        <taxon>Helotiales</taxon>
        <taxon>Drepanopezizaceae</taxon>
        <taxon>Diplocarpon</taxon>
    </lineage>
</organism>
<keyword evidence="2" id="KW-1185">Reference proteome</keyword>
<evidence type="ECO:0000313" key="1">
    <source>
        <dbReference type="EMBL" id="KAK2627837.1"/>
    </source>
</evidence>
<gene>
    <name evidence="1" type="ORF">QTJ16_002483</name>
</gene>
<proteinExistence type="predicted"/>
<name>A0AAD9T2E8_9HELO</name>
<dbReference type="EMBL" id="JAUBYV010000003">
    <property type="protein sequence ID" value="KAK2627837.1"/>
    <property type="molecule type" value="Genomic_DNA"/>
</dbReference>
<sequence length="97" mass="11049">MLPIKTLAPERLPSLSALIGYGKRSCNIQQASRLLQRAQNSIDHMFFSPPLPFNISKAKPLPKSSSSLVVRRECIWRLSNIIINKQSFHVDYNPLIF</sequence>
<protein>
    <submittedName>
        <fullName evidence="1">Uncharacterized protein</fullName>
    </submittedName>
</protein>
<comment type="caution">
    <text evidence="1">The sequence shown here is derived from an EMBL/GenBank/DDBJ whole genome shotgun (WGS) entry which is preliminary data.</text>
</comment>